<evidence type="ECO:0000313" key="3">
    <source>
        <dbReference type="Proteomes" id="UP000019373"/>
    </source>
</evidence>
<dbReference type="GeneID" id="19236619"/>
<dbReference type="Proteomes" id="UP000019373">
    <property type="component" value="Unassembled WGS sequence"/>
</dbReference>
<gene>
    <name evidence="2" type="ORF">EPUS_01564</name>
</gene>
<organism evidence="2 3">
    <name type="scientific">Endocarpon pusillum (strain Z07020 / HMAS-L-300199)</name>
    <name type="common">Lichen-forming fungus</name>
    <dbReference type="NCBI Taxonomy" id="1263415"/>
    <lineage>
        <taxon>Eukaryota</taxon>
        <taxon>Fungi</taxon>
        <taxon>Dikarya</taxon>
        <taxon>Ascomycota</taxon>
        <taxon>Pezizomycotina</taxon>
        <taxon>Eurotiomycetes</taxon>
        <taxon>Chaetothyriomycetidae</taxon>
        <taxon>Verrucariales</taxon>
        <taxon>Verrucariaceae</taxon>
        <taxon>Endocarpon</taxon>
    </lineage>
</organism>
<dbReference type="AlphaFoldDB" id="U1I1F3"/>
<reference evidence="3" key="1">
    <citation type="journal article" date="2014" name="BMC Genomics">
        <title>Genome characteristics reveal the impact of lichenization on lichen-forming fungus Endocarpon pusillum Hedwig (Verrucariales, Ascomycota).</title>
        <authorList>
            <person name="Wang Y.-Y."/>
            <person name="Liu B."/>
            <person name="Zhang X.-Y."/>
            <person name="Zhou Q.-M."/>
            <person name="Zhang T."/>
            <person name="Li H."/>
            <person name="Yu Y.-F."/>
            <person name="Zhang X.-L."/>
            <person name="Hao X.-Y."/>
            <person name="Wang M."/>
            <person name="Wang L."/>
            <person name="Wei J.-C."/>
        </authorList>
    </citation>
    <scope>NUCLEOTIDE SEQUENCE [LARGE SCALE GENOMIC DNA]</scope>
    <source>
        <strain evidence="3">Z07020 / HMAS-L-300199</strain>
    </source>
</reference>
<dbReference type="EMBL" id="KE720798">
    <property type="protein sequence ID" value="ERF75734.1"/>
    <property type="molecule type" value="Genomic_DNA"/>
</dbReference>
<proteinExistence type="predicted"/>
<dbReference type="RefSeq" id="XP_007786892.1">
    <property type="nucleotide sequence ID" value="XM_007788702.1"/>
</dbReference>
<dbReference type="eggNOG" id="KOG2283">
    <property type="taxonomic scope" value="Eukaryota"/>
</dbReference>
<feature type="compositionally biased region" description="Low complexity" evidence="1">
    <location>
        <begin position="52"/>
        <end position="63"/>
    </location>
</feature>
<dbReference type="HOGENOM" id="CLU_1378113_0_0_1"/>
<accession>U1I1F3</accession>
<feature type="compositionally biased region" description="Polar residues" evidence="1">
    <location>
        <begin position="94"/>
        <end position="111"/>
    </location>
</feature>
<evidence type="ECO:0000313" key="2">
    <source>
        <dbReference type="EMBL" id="ERF75734.1"/>
    </source>
</evidence>
<evidence type="ECO:0000256" key="1">
    <source>
        <dbReference type="SAM" id="MobiDB-lite"/>
    </source>
</evidence>
<name>U1I1F3_ENDPU</name>
<feature type="compositionally biased region" description="Basic and acidic residues" evidence="1">
    <location>
        <begin position="188"/>
        <end position="198"/>
    </location>
</feature>
<protein>
    <submittedName>
        <fullName evidence="2">Uncharacterized protein</fullName>
    </submittedName>
</protein>
<keyword evidence="3" id="KW-1185">Reference proteome</keyword>
<feature type="compositionally biased region" description="Basic and acidic residues" evidence="1">
    <location>
        <begin position="40"/>
        <end position="51"/>
    </location>
</feature>
<feature type="region of interest" description="Disordered" evidence="1">
    <location>
        <begin position="85"/>
        <end position="147"/>
    </location>
</feature>
<sequence>MDRLKVVWRYASKDNATMHSLEKVIAQPAKGDPVPEPEPADWRGEKDKDAAAEASPSSGVSSGRPGGAMLTMGATIMAGVDSLTKDLGLRPDDSTSAEVSRANSVRSSSHQPHTDRGTNLAEEDESEGVRAYGPEGEDIVSSQHFARDEARMEEAEEKADTRIGRAVESGVEKLGAMLPGTTKTTDPQNEHRAEKHAP</sequence>
<feature type="region of interest" description="Disordered" evidence="1">
    <location>
        <begin position="24"/>
        <end position="69"/>
    </location>
</feature>
<feature type="region of interest" description="Disordered" evidence="1">
    <location>
        <begin position="170"/>
        <end position="198"/>
    </location>
</feature>